<organism evidence="2 3">
    <name type="scientific">Brachybacterium fresconis</name>
    <dbReference type="NCBI Taxonomy" id="173363"/>
    <lineage>
        <taxon>Bacteria</taxon>
        <taxon>Bacillati</taxon>
        <taxon>Actinomycetota</taxon>
        <taxon>Actinomycetes</taxon>
        <taxon>Micrococcales</taxon>
        <taxon>Dermabacteraceae</taxon>
        <taxon>Brachybacterium</taxon>
    </lineage>
</organism>
<dbReference type="InterPro" id="IPR016181">
    <property type="entry name" value="Acyl_CoA_acyltransferase"/>
</dbReference>
<reference evidence="2 3" key="1">
    <citation type="submission" date="2021-03" db="EMBL/GenBank/DDBJ databases">
        <title>Sequencing the genomes of 1000 actinobacteria strains.</title>
        <authorList>
            <person name="Klenk H.-P."/>
        </authorList>
    </citation>
    <scope>NUCLEOTIDE SEQUENCE [LARGE SCALE GENOMIC DNA]</scope>
    <source>
        <strain evidence="2 3">DSM 14564</strain>
    </source>
</reference>
<feature type="domain" description="N-acetyltransferase" evidence="1">
    <location>
        <begin position="25"/>
        <end position="172"/>
    </location>
</feature>
<gene>
    <name evidence="2" type="ORF">JOF44_002223</name>
</gene>
<protein>
    <submittedName>
        <fullName evidence="2">RimJ/RimL family protein N-acetyltransferase</fullName>
    </submittedName>
</protein>
<sequence>MHTAAPPTFTVGIPRASEAEALARVHVRGWEVAYGHLLAGEQWFGLEAIRRRTTQWTRWLTPSTGGNDDGTYRVGRDAEGSVIGLAASWPPRDPPPAPPRELSVLYIDEAWFGTGLGRVLAEAILEGGPASVWVAEENPRARRFYEKLGFALDGAARVEEQLGNLRDVHMVR</sequence>
<dbReference type="PROSITE" id="PS51186">
    <property type="entry name" value="GNAT"/>
    <property type="match status" value="1"/>
</dbReference>
<proteinExistence type="predicted"/>
<comment type="caution">
    <text evidence="2">The sequence shown here is derived from an EMBL/GenBank/DDBJ whole genome shotgun (WGS) entry which is preliminary data.</text>
</comment>
<dbReference type="InterPro" id="IPR000182">
    <property type="entry name" value="GNAT_dom"/>
</dbReference>
<dbReference type="RefSeq" id="WP_209891079.1">
    <property type="nucleotide sequence ID" value="NZ_BAAAJV010000014.1"/>
</dbReference>
<evidence type="ECO:0000313" key="2">
    <source>
        <dbReference type="EMBL" id="MBP2409320.1"/>
    </source>
</evidence>
<accession>A0ABS4YL39</accession>
<dbReference type="SUPFAM" id="SSF55729">
    <property type="entry name" value="Acyl-CoA N-acyltransferases (Nat)"/>
    <property type="match status" value="1"/>
</dbReference>
<evidence type="ECO:0000313" key="3">
    <source>
        <dbReference type="Proteomes" id="UP000698222"/>
    </source>
</evidence>
<dbReference type="Proteomes" id="UP000698222">
    <property type="component" value="Unassembled WGS sequence"/>
</dbReference>
<name>A0ABS4YL39_9MICO</name>
<evidence type="ECO:0000259" key="1">
    <source>
        <dbReference type="PROSITE" id="PS51186"/>
    </source>
</evidence>
<dbReference type="Gene3D" id="3.40.630.30">
    <property type="match status" value="1"/>
</dbReference>
<keyword evidence="3" id="KW-1185">Reference proteome</keyword>
<dbReference type="Pfam" id="PF00583">
    <property type="entry name" value="Acetyltransf_1"/>
    <property type="match status" value="1"/>
</dbReference>
<dbReference type="EMBL" id="JAGIOC010000001">
    <property type="protein sequence ID" value="MBP2409320.1"/>
    <property type="molecule type" value="Genomic_DNA"/>
</dbReference>